<gene>
    <name evidence="3" type="ORF">AJ80_03917</name>
</gene>
<reference evidence="3 4" key="1">
    <citation type="submission" date="2017-10" db="EMBL/GenBank/DDBJ databases">
        <title>Comparative genomics in systemic dimorphic fungi from Ajellomycetaceae.</title>
        <authorList>
            <person name="Munoz J.F."/>
            <person name="Mcewen J.G."/>
            <person name="Clay O.K."/>
            <person name="Cuomo C.A."/>
        </authorList>
    </citation>
    <scope>NUCLEOTIDE SEQUENCE [LARGE SCALE GENOMIC DNA]</scope>
    <source>
        <strain evidence="3 4">UAMH7299</strain>
    </source>
</reference>
<accession>A0A2B7YFN5</accession>
<proteinExistence type="predicted"/>
<dbReference type="Pfam" id="PF13430">
    <property type="entry name" value="DUF4112"/>
    <property type="match status" value="1"/>
</dbReference>
<feature type="transmembrane region" description="Helical" evidence="2">
    <location>
        <begin position="127"/>
        <end position="147"/>
    </location>
</feature>
<dbReference type="InterPro" id="IPR025187">
    <property type="entry name" value="DUF4112"/>
</dbReference>
<keyword evidence="2" id="KW-0812">Transmembrane</keyword>
<sequence length="331" mass="36788">MAAAVAGMLSKKVLKETAENRFGHEDPYFETVPATNLLGRPTMKKRRKAAPDGISKNDAKVLTKVKRRAYRLDLCLFSLCGIKFGWGSVIGLVPAIGDVLDLFLALMVVMSCNKIDGKLPTGIRLRMLFNVAIDFFIGLIPIVGDLADAIYKCNTRNAVLLEKFLKERGEKNLQNSEKQNSDPENNGRIREAEEERGRHHQQRGGSNNNSPPRQPMPSRPQPARVDSGRQGSRNGYPGDHHMPPTRPQPTRVDSGRQGSRNGHPGDQRVPSRPQPTRLDSGRQGSRDGQRPGNHHMPSTRSQPAQWDSGRQASRNGRSGRRREPDMEMGVI</sequence>
<feature type="transmembrane region" description="Helical" evidence="2">
    <location>
        <begin position="74"/>
        <end position="93"/>
    </location>
</feature>
<feature type="compositionally biased region" description="Basic and acidic residues" evidence="1">
    <location>
        <begin position="179"/>
        <end position="197"/>
    </location>
</feature>
<name>A0A2B7YFN5_POLH7</name>
<keyword evidence="4" id="KW-1185">Reference proteome</keyword>
<evidence type="ECO:0000256" key="1">
    <source>
        <dbReference type="SAM" id="MobiDB-lite"/>
    </source>
</evidence>
<feature type="region of interest" description="Disordered" evidence="1">
    <location>
        <begin position="171"/>
        <end position="331"/>
    </location>
</feature>
<evidence type="ECO:0000313" key="3">
    <source>
        <dbReference type="EMBL" id="PGH19417.1"/>
    </source>
</evidence>
<dbReference type="EMBL" id="PDNA01000047">
    <property type="protein sequence ID" value="PGH19417.1"/>
    <property type="molecule type" value="Genomic_DNA"/>
</dbReference>
<comment type="caution">
    <text evidence="3">The sequence shown here is derived from an EMBL/GenBank/DDBJ whole genome shotgun (WGS) entry which is preliminary data.</text>
</comment>
<keyword evidence="2" id="KW-1133">Transmembrane helix</keyword>
<dbReference type="PANTHER" id="PTHR35519">
    <property type="entry name" value="MEMBRANE PROTEINS"/>
    <property type="match status" value="1"/>
</dbReference>
<keyword evidence="2" id="KW-0472">Membrane</keyword>
<protein>
    <recommendedName>
        <fullName evidence="5">PH domain-containing protein</fullName>
    </recommendedName>
</protein>
<feature type="compositionally biased region" description="Polar residues" evidence="1">
    <location>
        <begin position="296"/>
        <end position="316"/>
    </location>
</feature>
<dbReference type="PANTHER" id="PTHR35519:SF2">
    <property type="entry name" value="PH DOMAIN PROTEIN"/>
    <property type="match status" value="1"/>
</dbReference>
<organism evidence="3 4">
    <name type="scientific">Polytolypa hystricis (strain UAMH7299)</name>
    <dbReference type="NCBI Taxonomy" id="1447883"/>
    <lineage>
        <taxon>Eukaryota</taxon>
        <taxon>Fungi</taxon>
        <taxon>Dikarya</taxon>
        <taxon>Ascomycota</taxon>
        <taxon>Pezizomycotina</taxon>
        <taxon>Eurotiomycetes</taxon>
        <taxon>Eurotiomycetidae</taxon>
        <taxon>Onygenales</taxon>
        <taxon>Onygenales incertae sedis</taxon>
        <taxon>Polytolypa</taxon>
    </lineage>
</organism>
<dbReference type="Proteomes" id="UP000224634">
    <property type="component" value="Unassembled WGS sequence"/>
</dbReference>
<evidence type="ECO:0000256" key="2">
    <source>
        <dbReference type="SAM" id="Phobius"/>
    </source>
</evidence>
<dbReference type="STRING" id="1447883.A0A2B7YFN5"/>
<dbReference type="AlphaFoldDB" id="A0A2B7YFN5"/>
<evidence type="ECO:0000313" key="4">
    <source>
        <dbReference type="Proteomes" id="UP000224634"/>
    </source>
</evidence>
<dbReference type="OrthoDB" id="2103474at2759"/>
<evidence type="ECO:0008006" key="5">
    <source>
        <dbReference type="Google" id="ProtNLM"/>
    </source>
</evidence>